<comment type="caution">
    <text evidence="1">The sequence shown here is derived from an EMBL/GenBank/DDBJ whole genome shotgun (WGS) entry which is preliminary data.</text>
</comment>
<accession>A0AAV7S1X9</accession>
<proteinExistence type="predicted"/>
<protein>
    <submittedName>
        <fullName evidence="1">Uncharacterized protein</fullName>
    </submittedName>
</protein>
<dbReference type="EMBL" id="JANPWB010000009">
    <property type="protein sequence ID" value="KAJ1158806.1"/>
    <property type="molecule type" value="Genomic_DNA"/>
</dbReference>
<gene>
    <name evidence="1" type="ORF">NDU88_011479</name>
</gene>
<keyword evidence="2" id="KW-1185">Reference proteome</keyword>
<dbReference type="Proteomes" id="UP001066276">
    <property type="component" value="Chromosome 5"/>
</dbReference>
<reference evidence="1" key="1">
    <citation type="journal article" date="2022" name="bioRxiv">
        <title>Sequencing and chromosome-scale assembly of the giantPleurodeles waltlgenome.</title>
        <authorList>
            <person name="Brown T."/>
            <person name="Elewa A."/>
            <person name="Iarovenko S."/>
            <person name="Subramanian E."/>
            <person name="Araus A.J."/>
            <person name="Petzold A."/>
            <person name="Susuki M."/>
            <person name="Suzuki K.-i.T."/>
            <person name="Hayashi T."/>
            <person name="Toyoda A."/>
            <person name="Oliveira C."/>
            <person name="Osipova E."/>
            <person name="Leigh N.D."/>
            <person name="Simon A."/>
            <person name="Yun M.H."/>
        </authorList>
    </citation>
    <scope>NUCLEOTIDE SEQUENCE</scope>
    <source>
        <strain evidence="1">20211129_DDA</strain>
        <tissue evidence="1">Liver</tissue>
    </source>
</reference>
<organism evidence="1 2">
    <name type="scientific">Pleurodeles waltl</name>
    <name type="common">Iberian ribbed newt</name>
    <dbReference type="NCBI Taxonomy" id="8319"/>
    <lineage>
        <taxon>Eukaryota</taxon>
        <taxon>Metazoa</taxon>
        <taxon>Chordata</taxon>
        <taxon>Craniata</taxon>
        <taxon>Vertebrata</taxon>
        <taxon>Euteleostomi</taxon>
        <taxon>Amphibia</taxon>
        <taxon>Batrachia</taxon>
        <taxon>Caudata</taxon>
        <taxon>Salamandroidea</taxon>
        <taxon>Salamandridae</taxon>
        <taxon>Pleurodelinae</taxon>
        <taxon>Pleurodeles</taxon>
    </lineage>
</organism>
<sequence>MFFRGTTQTHPASPRCASSTLHFQHPALPGEIGPAVTFPPENLTADEAVLLLYLDAGGPIAKSVADPPSPLEFFTRVNGAKGKRDWW</sequence>
<evidence type="ECO:0000313" key="1">
    <source>
        <dbReference type="EMBL" id="KAJ1158806.1"/>
    </source>
</evidence>
<name>A0AAV7S1X9_PLEWA</name>
<evidence type="ECO:0000313" key="2">
    <source>
        <dbReference type="Proteomes" id="UP001066276"/>
    </source>
</evidence>
<dbReference type="AlphaFoldDB" id="A0AAV7S1X9"/>